<dbReference type="PANTHER" id="PTHR43794:SF11">
    <property type="entry name" value="AMIDOHYDROLASE-RELATED DOMAIN-CONTAINING PROTEIN"/>
    <property type="match status" value="1"/>
</dbReference>
<proteinExistence type="predicted"/>
<keyword evidence="1" id="KW-0378">Hydrolase</keyword>
<reference evidence="4" key="1">
    <citation type="journal article" date="2023" name="Int. J. Syst. Evol. Microbiol.">
        <title>Mesoterricola silvestris gen. nov., sp. nov., Mesoterricola sediminis sp. nov., Geothrix oryzae sp. nov., Geothrix edaphica sp. nov., Geothrix rubra sp. nov., and Geothrix limicola sp. nov., six novel members of Acidobacteriota isolated from soils.</title>
        <authorList>
            <person name="Itoh H."/>
            <person name="Sugisawa Y."/>
            <person name="Mise K."/>
            <person name="Xu Z."/>
            <person name="Kuniyasu M."/>
            <person name="Ushijima N."/>
            <person name="Kawano K."/>
            <person name="Kobayashi E."/>
            <person name="Shiratori Y."/>
            <person name="Masuda Y."/>
            <person name="Senoo K."/>
        </authorList>
    </citation>
    <scope>NUCLEOTIDE SEQUENCE [LARGE SCALE GENOMIC DNA]</scope>
    <source>
        <strain evidence="4">W79</strain>
    </source>
</reference>
<dbReference type="Proteomes" id="UP001238179">
    <property type="component" value="Chromosome"/>
</dbReference>
<evidence type="ECO:0000259" key="2">
    <source>
        <dbReference type="Pfam" id="PF01979"/>
    </source>
</evidence>
<dbReference type="Pfam" id="PF01979">
    <property type="entry name" value="Amidohydro_1"/>
    <property type="match status" value="1"/>
</dbReference>
<dbReference type="Gene3D" id="2.30.40.10">
    <property type="entry name" value="Urease, subunit C, domain 1"/>
    <property type="match status" value="1"/>
</dbReference>
<dbReference type="AlphaFoldDB" id="A0AA48GMI2"/>
<dbReference type="SUPFAM" id="SSF51338">
    <property type="entry name" value="Composite domain of metallo-dependent hydrolases"/>
    <property type="match status" value="1"/>
</dbReference>
<dbReference type="Gene3D" id="3.20.20.140">
    <property type="entry name" value="Metal-dependent hydrolases"/>
    <property type="match status" value="1"/>
</dbReference>
<keyword evidence="4" id="KW-1185">Reference proteome</keyword>
<organism evidence="3 4">
    <name type="scientific">Mesoterricola silvestris</name>
    <dbReference type="NCBI Taxonomy" id="2927979"/>
    <lineage>
        <taxon>Bacteria</taxon>
        <taxon>Pseudomonadati</taxon>
        <taxon>Acidobacteriota</taxon>
        <taxon>Holophagae</taxon>
        <taxon>Holophagales</taxon>
        <taxon>Holophagaceae</taxon>
        <taxon>Mesoterricola</taxon>
    </lineage>
</organism>
<dbReference type="SUPFAM" id="SSF51556">
    <property type="entry name" value="Metallo-dependent hydrolases"/>
    <property type="match status" value="1"/>
</dbReference>
<dbReference type="KEGG" id="msil:METEAL_32230"/>
<gene>
    <name evidence="3" type="ORF">METEAL_32230</name>
</gene>
<feature type="domain" description="Amidohydrolase-related" evidence="2">
    <location>
        <begin position="82"/>
        <end position="447"/>
    </location>
</feature>
<name>A0AA48GMI2_9BACT</name>
<dbReference type="InterPro" id="IPR050287">
    <property type="entry name" value="MTA/SAH_deaminase"/>
</dbReference>
<dbReference type="RefSeq" id="WP_316412720.1">
    <property type="nucleotide sequence ID" value="NZ_AP027080.1"/>
</dbReference>
<protein>
    <submittedName>
        <fullName evidence="3">N-ethylammeline chlorohydrolase</fullName>
    </submittedName>
</protein>
<dbReference type="GO" id="GO:0016810">
    <property type="term" value="F:hydrolase activity, acting on carbon-nitrogen (but not peptide) bonds"/>
    <property type="evidence" value="ECO:0007669"/>
    <property type="project" value="InterPro"/>
</dbReference>
<dbReference type="EMBL" id="AP027080">
    <property type="protein sequence ID" value="BDU74049.1"/>
    <property type="molecule type" value="Genomic_DNA"/>
</dbReference>
<evidence type="ECO:0000256" key="1">
    <source>
        <dbReference type="ARBA" id="ARBA00022801"/>
    </source>
</evidence>
<accession>A0AA48GMI2</accession>
<evidence type="ECO:0000313" key="3">
    <source>
        <dbReference type="EMBL" id="BDU74049.1"/>
    </source>
</evidence>
<dbReference type="InterPro" id="IPR006680">
    <property type="entry name" value="Amidohydro-rel"/>
</dbReference>
<evidence type="ECO:0000313" key="4">
    <source>
        <dbReference type="Proteomes" id="UP001238179"/>
    </source>
</evidence>
<dbReference type="PANTHER" id="PTHR43794">
    <property type="entry name" value="AMINOHYDROLASE SSNA-RELATED"/>
    <property type="match status" value="1"/>
</dbReference>
<sequence>MTEPNLLVCRCRFMLPLAAPDRSRRIQDGYVLAQGGEILEAGPYDPAVGRRLAETWGRRLRVLHTRREIPSDDPVPMQDMVLLPAFVKAHGHDHEQPLIGIARDEPLTAWLDHAVNSFTGFLNARKDELRERLGRTPQAVTYRMARLCDIHYGITASMVHHCNWNKFHLEDIAQANEAAGTTMIVAVGGQDRFYAKELLDAPGDALARLEKALAIQAGCERTRFVPGPDQCFSNSRAVLMPQKTWAREHGTLFHIHSSEEPRTTKWFTESIEPGLTPVEYFQEIGILDGGTVLAHQVNCGPRDIELIARSGAAVVHNPLANTILGSGMPPLIDMLKAGVPVAISTDGSGSADNQNILAAARLASQYQKALHQDATLLPSQQLLEMITVAPNRILRLNQGELAPGRQADWILLDLARPNLVPTRLDNVTENLLWAADGSEVDAVVAHGAVLKLDGQLLPWRDGTRPETILAQVQALSEWFAAYRAEAPEVTGTGAHG</sequence>
<dbReference type="InterPro" id="IPR011059">
    <property type="entry name" value="Metal-dep_hydrolase_composite"/>
</dbReference>
<dbReference type="InterPro" id="IPR032466">
    <property type="entry name" value="Metal_Hydrolase"/>
</dbReference>